<proteinExistence type="predicted"/>
<dbReference type="EMBL" id="LMVM01000012">
    <property type="protein sequence ID" value="PAV05194.1"/>
    <property type="molecule type" value="Genomic_DNA"/>
</dbReference>
<dbReference type="InterPro" id="IPR001279">
    <property type="entry name" value="Metallo-B-lactamas"/>
</dbReference>
<evidence type="ECO:0000259" key="1">
    <source>
        <dbReference type="SMART" id="SM00849"/>
    </source>
</evidence>
<dbReference type="Proteomes" id="UP000217784">
    <property type="component" value="Unassembled WGS sequence"/>
</dbReference>
<sequence>MKKINDILMIEGSGSDCNIYVFDDVIVDTGTGENIEYLRESLKKADLNISDISLIVNTHCHYDHVGGNRYFNSKLAIHEKDALALENGDPIAVASQMFGRSIEPQKVDFKLTEGDKIHDFEVIHTPGHTIGGICLYNGKTLISGDTVFANGGFGRYDLGGDINMLRESLEKLSKLDVEYLLPGHGPAVDNSSEHINLSNRMIKGIY</sequence>
<dbReference type="Pfam" id="PF00753">
    <property type="entry name" value="Lactamase_B"/>
    <property type="match status" value="1"/>
</dbReference>
<name>A0A2A2H7C2_METBR</name>
<dbReference type="CDD" id="cd06262">
    <property type="entry name" value="metallo-hydrolase-like_MBL-fold"/>
    <property type="match status" value="1"/>
</dbReference>
<dbReference type="GO" id="GO:0016787">
    <property type="term" value="F:hydrolase activity"/>
    <property type="evidence" value="ECO:0007669"/>
    <property type="project" value="UniProtKB-KW"/>
</dbReference>
<feature type="domain" description="Metallo-beta-lactamase" evidence="1">
    <location>
        <begin position="16"/>
        <end position="184"/>
    </location>
</feature>
<dbReference type="AlphaFoldDB" id="A0A2A2H7C2"/>
<dbReference type="SUPFAM" id="SSF56281">
    <property type="entry name" value="Metallo-hydrolase/oxidoreductase"/>
    <property type="match status" value="1"/>
</dbReference>
<protein>
    <submittedName>
        <fullName evidence="2">MBL fold metallo-hydrolase</fullName>
    </submittedName>
</protein>
<accession>A0A2A2H7C2</accession>
<dbReference type="PANTHER" id="PTHR42951">
    <property type="entry name" value="METALLO-BETA-LACTAMASE DOMAIN-CONTAINING"/>
    <property type="match status" value="1"/>
</dbReference>
<dbReference type="Gene3D" id="3.60.15.10">
    <property type="entry name" value="Ribonuclease Z/Hydroxyacylglutathione hydrolase-like"/>
    <property type="match status" value="1"/>
</dbReference>
<dbReference type="PANTHER" id="PTHR42951:SF4">
    <property type="entry name" value="ACYL-COENZYME A THIOESTERASE MBLAC2"/>
    <property type="match status" value="1"/>
</dbReference>
<keyword evidence="2" id="KW-0378">Hydrolase</keyword>
<organism evidence="2 3">
    <name type="scientific">Methanobacterium bryantii</name>
    <dbReference type="NCBI Taxonomy" id="2161"/>
    <lineage>
        <taxon>Archaea</taxon>
        <taxon>Methanobacteriati</taxon>
        <taxon>Methanobacteriota</taxon>
        <taxon>Methanomada group</taxon>
        <taxon>Methanobacteria</taxon>
        <taxon>Methanobacteriales</taxon>
        <taxon>Methanobacteriaceae</taxon>
        <taxon>Methanobacterium</taxon>
    </lineage>
</organism>
<evidence type="ECO:0000313" key="3">
    <source>
        <dbReference type="Proteomes" id="UP000217784"/>
    </source>
</evidence>
<reference evidence="2 3" key="1">
    <citation type="journal article" date="2017" name="BMC Genomics">
        <title>Genomic analysis of methanogenic archaea reveals a shift towards energy conservation.</title>
        <authorList>
            <person name="Gilmore S.P."/>
            <person name="Henske J.K."/>
            <person name="Sexton J.A."/>
            <person name="Solomon K.V."/>
            <person name="Seppala S."/>
            <person name="Yoo J.I."/>
            <person name="Huyett L.M."/>
            <person name="Pressman A."/>
            <person name="Cogan J.Z."/>
            <person name="Kivenson V."/>
            <person name="Peng X."/>
            <person name="Tan Y."/>
            <person name="Valentine D.L."/>
            <person name="O'Malley M.A."/>
        </authorList>
    </citation>
    <scope>NUCLEOTIDE SEQUENCE [LARGE SCALE GENOMIC DNA]</scope>
    <source>
        <strain evidence="2 3">M.o.H.</strain>
    </source>
</reference>
<gene>
    <name evidence="2" type="ORF">ASJ80_12985</name>
</gene>
<evidence type="ECO:0000313" key="2">
    <source>
        <dbReference type="EMBL" id="PAV05194.1"/>
    </source>
</evidence>
<dbReference type="InterPro" id="IPR036866">
    <property type="entry name" value="RibonucZ/Hydroxyglut_hydro"/>
</dbReference>
<keyword evidence="3" id="KW-1185">Reference proteome</keyword>
<comment type="caution">
    <text evidence="2">The sequence shown here is derived from an EMBL/GenBank/DDBJ whole genome shotgun (WGS) entry which is preliminary data.</text>
</comment>
<dbReference type="SMART" id="SM00849">
    <property type="entry name" value="Lactamase_B"/>
    <property type="match status" value="1"/>
</dbReference>
<dbReference type="InterPro" id="IPR050855">
    <property type="entry name" value="NDM-1-like"/>
</dbReference>